<comment type="caution">
    <text evidence="1">The sequence shown here is derived from an EMBL/GenBank/DDBJ whole genome shotgun (WGS) entry which is preliminary data.</text>
</comment>
<name>A0A0B8NZZ3_9VIBR</name>
<evidence type="ECO:0000313" key="1">
    <source>
        <dbReference type="EMBL" id="GAM56618.1"/>
    </source>
</evidence>
<protein>
    <submittedName>
        <fullName evidence="1">Uncharacterized protein</fullName>
    </submittedName>
</protein>
<dbReference type="EMBL" id="BBRZ01000033">
    <property type="protein sequence ID" value="GAM56618.1"/>
    <property type="molecule type" value="Genomic_DNA"/>
</dbReference>
<organism evidence="1 2">
    <name type="scientific">Vibrio ishigakensis</name>
    <dbReference type="NCBI Taxonomy" id="1481914"/>
    <lineage>
        <taxon>Bacteria</taxon>
        <taxon>Pseudomonadati</taxon>
        <taxon>Pseudomonadota</taxon>
        <taxon>Gammaproteobacteria</taxon>
        <taxon>Vibrionales</taxon>
        <taxon>Vibrionaceae</taxon>
        <taxon>Vibrio</taxon>
    </lineage>
</organism>
<gene>
    <name evidence="1" type="ORF">JCM19231_5197</name>
</gene>
<evidence type="ECO:0000313" key="2">
    <source>
        <dbReference type="Proteomes" id="UP000031671"/>
    </source>
</evidence>
<keyword evidence="2" id="KW-1185">Reference proteome</keyword>
<accession>A0A0B8NZZ3</accession>
<sequence>MTGWNYVWPVDDERHSDTAFIGIAFEVGEIEKIGSFDRCQ</sequence>
<proteinExistence type="predicted"/>
<dbReference type="AlphaFoldDB" id="A0A0B8NZZ3"/>
<reference evidence="1 2" key="2">
    <citation type="submission" date="2015-01" db="EMBL/GenBank/DDBJ databases">
        <authorList>
            <consortium name="NBRP consortium"/>
            <person name="Sawabe T."/>
            <person name="Meirelles P."/>
            <person name="Feng G."/>
            <person name="Sayaka M."/>
            <person name="Hattori M."/>
            <person name="Ohkuma M."/>
        </authorList>
    </citation>
    <scope>NUCLEOTIDE SEQUENCE [LARGE SCALE GENOMIC DNA]</scope>
    <source>
        <strain evidence="2">JCM 19231</strain>
    </source>
</reference>
<dbReference type="Proteomes" id="UP000031671">
    <property type="component" value="Unassembled WGS sequence"/>
</dbReference>
<reference evidence="1 2" key="1">
    <citation type="submission" date="2015-01" db="EMBL/GenBank/DDBJ databases">
        <title>Vibrio sp. C1 JCM 19231 whole genome shotgun sequence.</title>
        <authorList>
            <person name="Sawabe T."/>
            <person name="Meirelles P."/>
            <person name="Feng G."/>
            <person name="Sayaka M."/>
            <person name="Hattori M."/>
            <person name="Ohkuma M."/>
        </authorList>
    </citation>
    <scope>NUCLEOTIDE SEQUENCE [LARGE SCALE GENOMIC DNA]</scope>
    <source>
        <strain evidence="2">JCM 19231</strain>
    </source>
</reference>